<evidence type="ECO:0000256" key="2">
    <source>
        <dbReference type="ARBA" id="ARBA00022694"/>
    </source>
</evidence>
<keyword evidence="2 6" id="KW-0819">tRNA processing</keyword>
<evidence type="ECO:0000256" key="4">
    <source>
        <dbReference type="ARBA" id="ARBA00022840"/>
    </source>
</evidence>
<accession>A0A6I4UT38</accession>
<dbReference type="Proteomes" id="UP000469159">
    <property type="component" value="Unassembled WGS sequence"/>
</dbReference>
<keyword evidence="6" id="KW-0963">Cytoplasm</keyword>
<evidence type="ECO:0000256" key="6">
    <source>
        <dbReference type="HAMAP-Rule" id="MF_01161"/>
    </source>
</evidence>
<evidence type="ECO:0000259" key="7">
    <source>
        <dbReference type="Pfam" id="PF01171"/>
    </source>
</evidence>
<dbReference type="HAMAP" id="MF_01161">
    <property type="entry name" value="tRNA_Ile_lys_synt"/>
    <property type="match status" value="1"/>
</dbReference>
<comment type="catalytic activity">
    <reaction evidence="5 6">
        <text>cytidine(34) in tRNA(Ile2) + L-lysine + ATP = lysidine(34) in tRNA(Ile2) + AMP + diphosphate + H(+)</text>
        <dbReference type="Rhea" id="RHEA:43744"/>
        <dbReference type="Rhea" id="RHEA-COMP:10625"/>
        <dbReference type="Rhea" id="RHEA-COMP:10670"/>
        <dbReference type="ChEBI" id="CHEBI:15378"/>
        <dbReference type="ChEBI" id="CHEBI:30616"/>
        <dbReference type="ChEBI" id="CHEBI:32551"/>
        <dbReference type="ChEBI" id="CHEBI:33019"/>
        <dbReference type="ChEBI" id="CHEBI:82748"/>
        <dbReference type="ChEBI" id="CHEBI:83665"/>
        <dbReference type="ChEBI" id="CHEBI:456215"/>
        <dbReference type="EC" id="6.3.4.19"/>
    </reaction>
</comment>
<dbReference type="GO" id="GO:0032267">
    <property type="term" value="F:tRNA(Ile)-lysidine synthase activity"/>
    <property type="evidence" value="ECO:0007669"/>
    <property type="project" value="UniProtKB-EC"/>
</dbReference>
<dbReference type="InterPro" id="IPR012795">
    <property type="entry name" value="tRNA_Ile_lys_synt_N"/>
</dbReference>
<comment type="subcellular location">
    <subcellularLocation>
        <location evidence="6">Cytoplasm</location>
    </subcellularLocation>
</comment>
<dbReference type="GO" id="GO:0005737">
    <property type="term" value="C:cytoplasm"/>
    <property type="evidence" value="ECO:0007669"/>
    <property type="project" value="UniProtKB-SubCell"/>
</dbReference>
<dbReference type="PANTHER" id="PTHR43033:SF1">
    <property type="entry name" value="TRNA(ILE)-LYSIDINE SYNTHASE-RELATED"/>
    <property type="match status" value="1"/>
</dbReference>
<dbReference type="EC" id="6.3.4.19" evidence="6"/>
<dbReference type="AlphaFoldDB" id="A0A6I4UT38"/>
<comment type="domain">
    <text evidence="6">The N-terminal region contains the highly conserved SGGXDS motif, predicted to be a P-loop motif involved in ATP binding.</text>
</comment>
<reference evidence="8 9" key="1">
    <citation type="submission" date="2019-12" db="EMBL/GenBank/DDBJ databases">
        <title>Genomic-based taxomic classification of the family Erythrobacteraceae.</title>
        <authorList>
            <person name="Xu L."/>
        </authorList>
    </citation>
    <scope>NUCLEOTIDE SEQUENCE [LARGE SCALE GENOMIC DNA]</scope>
    <source>
        <strain evidence="8 9">MCCC 1K02066</strain>
    </source>
</reference>
<proteinExistence type="inferred from homology"/>
<evidence type="ECO:0000256" key="1">
    <source>
        <dbReference type="ARBA" id="ARBA00022598"/>
    </source>
</evidence>
<dbReference type="PANTHER" id="PTHR43033">
    <property type="entry name" value="TRNA(ILE)-LYSIDINE SYNTHASE-RELATED"/>
    <property type="match status" value="1"/>
</dbReference>
<dbReference type="RefSeq" id="WP_160746660.1">
    <property type="nucleotide sequence ID" value="NZ_WTYK01000004.1"/>
</dbReference>
<dbReference type="SUPFAM" id="SSF52402">
    <property type="entry name" value="Adenine nucleotide alpha hydrolases-like"/>
    <property type="match status" value="1"/>
</dbReference>
<protein>
    <recommendedName>
        <fullName evidence="6">tRNA(Ile)-lysidine synthase</fullName>
        <ecNumber evidence="6">6.3.4.19</ecNumber>
    </recommendedName>
    <alternativeName>
        <fullName evidence="6">tRNA(Ile)-2-lysyl-cytidine synthase</fullName>
    </alternativeName>
    <alternativeName>
        <fullName evidence="6">tRNA(Ile)-lysidine synthetase</fullName>
    </alternativeName>
</protein>
<keyword evidence="3 6" id="KW-0547">Nucleotide-binding</keyword>
<evidence type="ECO:0000313" key="8">
    <source>
        <dbReference type="EMBL" id="MXP41818.1"/>
    </source>
</evidence>
<dbReference type="GO" id="GO:0006400">
    <property type="term" value="P:tRNA modification"/>
    <property type="evidence" value="ECO:0007669"/>
    <property type="project" value="UniProtKB-UniRule"/>
</dbReference>
<dbReference type="InterPro" id="IPR014729">
    <property type="entry name" value="Rossmann-like_a/b/a_fold"/>
</dbReference>
<comment type="function">
    <text evidence="6">Ligates lysine onto the cytidine present at position 34 of the AUA codon-specific tRNA(Ile) that contains the anticodon CAU, in an ATP-dependent manner. Cytidine is converted to lysidine, thus changing the amino acid specificity of the tRNA from methionine to isoleucine.</text>
</comment>
<evidence type="ECO:0000313" key="9">
    <source>
        <dbReference type="Proteomes" id="UP000469159"/>
    </source>
</evidence>
<keyword evidence="9" id="KW-1185">Reference proteome</keyword>
<keyword evidence="1 6" id="KW-0436">Ligase</keyword>
<dbReference type="InterPro" id="IPR011063">
    <property type="entry name" value="TilS/TtcA_N"/>
</dbReference>
<gene>
    <name evidence="6 8" type="primary">tilS</name>
    <name evidence="8" type="ORF">GRI75_09215</name>
</gene>
<evidence type="ECO:0000256" key="5">
    <source>
        <dbReference type="ARBA" id="ARBA00048539"/>
    </source>
</evidence>
<dbReference type="NCBIfam" id="TIGR02432">
    <property type="entry name" value="lysidine_TilS_N"/>
    <property type="match status" value="1"/>
</dbReference>
<dbReference type="Pfam" id="PF01171">
    <property type="entry name" value="ATP_bind_3"/>
    <property type="match status" value="1"/>
</dbReference>
<dbReference type="InterPro" id="IPR012094">
    <property type="entry name" value="tRNA_Ile_lys_synt"/>
</dbReference>
<comment type="caution">
    <text evidence="8">The sequence shown here is derived from an EMBL/GenBank/DDBJ whole genome shotgun (WGS) entry which is preliminary data.</text>
</comment>
<dbReference type="OrthoDB" id="9807403at2"/>
<sequence length="326" mass="34168">MKGSAGASRAADGVTAAEAARFAAALDRLWPEGGRLGLAVSGGPDSLALLLLAHAAVPGRFAVASVDHGLRPAAAEECRAVARVCAERGILCAILTVQTGTGNLQTAAREARYAALAGWAEREGLGALATAHHADDQAETLIMRLNRASGLSGLAGVRRRGVVPGTALPLLRPLLDWRRAELAEIVSRAGLEPAADPSNRDERFDRVRIRAALATADWLDPPALAQSAAHLAEADAALEWAAEREWAERVVTAADRVRYNPSAPRVIVLRVVARIIAHFGGEGRGAAVAQLVDGLAAGRTGNLGGVMASVEKDAWLFRPEPPRRSF</sequence>
<evidence type="ECO:0000256" key="3">
    <source>
        <dbReference type="ARBA" id="ARBA00022741"/>
    </source>
</evidence>
<organism evidence="8 9">
    <name type="scientific">Croceibacterium soli</name>
    <dbReference type="NCBI Taxonomy" id="1739690"/>
    <lineage>
        <taxon>Bacteria</taxon>
        <taxon>Pseudomonadati</taxon>
        <taxon>Pseudomonadota</taxon>
        <taxon>Alphaproteobacteria</taxon>
        <taxon>Sphingomonadales</taxon>
        <taxon>Erythrobacteraceae</taxon>
        <taxon>Croceibacterium</taxon>
    </lineage>
</organism>
<keyword evidence="4 6" id="KW-0067">ATP-binding</keyword>
<dbReference type="GO" id="GO:0005524">
    <property type="term" value="F:ATP binding"/>
    <property type="evidence" value="ECO:0007669"/>
    <property type="project" value="UniProtKB-UniRule"/>
</dbReference>
<name>A0A6I4UT38_9SPHN</name>
<comment type="similarity">
    <text evidence="6">Belongs to the tRNA(Ile)-lysidine synthase family.</text>
</comment>
<feature type="binding site" evidence="6">
    <location>
        <begin position="41"/>
        <end position="46"/>
    </location>
    <ligand>
        <name>ATP</name>
        <dbReference type="ChEBI" id="CHEBI:30616"/>
    </ligand>
</feature>
<dbReference type="EMBL" id="WTYK01000004">
    <property type="protein sequence ID" value="MXP41818.1"/>
    <property type="molecule type" value="Genomic_DNA"/>
</dbReference>
<dbReference type="CDD" id="cd01992">
    <property type="entry name" value="TilS_N"/>
    <property type="match status" value="1"/>
</dbReference>
<dbReference type="Gene3D" id="3.40.50.620">
    <property type="entry name" value="HUPs"/>
    <property type="match status" value="1"/>
</dbReference>
<feature type="domain" description="tRNA(Ile)-lysidine/2-thiocytidine synthase N-terminal" evidence="7">
    <location>
        <begin position="37"/>
        <end position="211"/>
    </location>
</feature>